<evidence type="ECO:0000313" key="4">
    <source>
        <dbReference type="EMBL" id="SCM76950.1"/>
    </source>
</evidence>
<name>A0A212LHH7_9HYPH</name>
<gene>
    <name evidence="4" type="ORF">KL86PLE_40755</name>
</gene>
<proteinExistence type="predicted"/>
<reference evidence="4" key="1">
    <citation type="submission" date="2016-08" db="EMBL/GenBank/DDBJ databases">
        <authorList>
            <person name="Seilhamer J.J."/>
        </authorList>
    </citation>
    <scope>NUCLEOTIDE SEQUENCE</scope>
    <source>
        <strain evidence="4">86</strain>
    </source>
</reference>
<evidence type="ECO:0000256" key="2">
    <source>
        <dbReference type="PROSITE-ProRule" id="PRU00335"/>
    </source>
</evidence>
<dbReference type="InterPro" id="IPR041678">
    <property type="entry name" value="TetR_C_16"/>
</dbReference>
<dbReference type="SUPFAM" id="SSF46689">
    <property type="entry name" value="Homeodomain-like"/>
    <property type="match status" value="1"/>
</dbReference>
<dbReference type="Gene3D" id="1.10.357.10">
    <property type="entry name" value="Tetracycline Repressor, domain 2"/>
    <property type="match status" value="1"/>
</dbReference>
<organism evidence="4">
    <name type="scientific">uncultured Pleomorphomonas sp</name>
    <dbReference type="NCBI Taxonomy" id="442121"/>
    <lineage>
        <taxon>Bacteria</taxon>
        <taxon>Pseudomonadati</taxon>
        <taxon>Pseudomonadota</taxon>
        <taxon>Alphaproteobacteria</taxon>
        <taxon>Hyphomicrobiales</taxon>
        <taxon>Pleomorphomonadaceae</taxon>
        <taxon>Pleomorphomonas</taxon>
        <taxon>environmental samples</taxon>
    </lineage>
</organism>
<dbReference type="SUPFAM" id="SSF48498">
    <property type="entry name" value="Tetracyclin repressor-like, C-terminal domain"/>
    <property type="match status" value="1"/>
</dbReference>
<dbReference type="InterPro" id="IPR036271">
    <property type="entry name" value="Tet_transcr_reg_TetR-rel_C_sf"/>
</dbReference>
<dbReference type="GO" id="GO:0003677">
    <property type="term" value="F:DNA binding"/>
    <property type="evidence" value="ECO:0007669"/>
    <property type="project" value="UniProtKB-UniRule"/>
</dbReference>
<feature type="domain" description="HTH tetR-type" evidence="3">
    <location>
        <begin position="12"/>
        <end position="72"/>
    </location>
</feature>
<evidence type="ECO:0000256" key="1">
    <source>
        <dbReference type="ARBA" id="ARBA00023125"/>
    </source>
</evidence>
<evidence type="ECO:0000259" key="3">
    <source>
        <dbReference type="PROSITE" id="PS50977"/>
    </source>
</evidence>
<dbReference type="RefSeq" id="WP_288196969.1">
    <property type="nucleotide sequence ID" value="NZ_LT608334.1"/>
</dbReference>
<dbReference type="Pfam" id="PF17920">
    <property type="entry name" value="TetR_C_16"/>
    <property type="match status" value="1"/>
</dbReference>
<dbReference type="AlphaFoldDB" id="A0A212LHH7"/>
<sequence>MSKRVIRSEADDTTRERILKAVMLRFSAHSYEETGLRDIAADAKVDMAYVHRCFGSKEKLFYEAVKATFQPERVFVGETRDLPSILAKDVLTDRGKDEIRSLDIAIRSLSSPDASRVLRELMMEDFVGPLMRKHDGVSEKRAAVIAALLGGVGVLRDVIGAAALQEEEGGELERIITNVIASLLDGEPDNDCTKSTSPSMRPSG</sequence>
<dbReference type="Pfam" id="PF00440">
    <property type="entry name" value="TetR_N"/>
    <property type="match status" value="1"/>
</dbReference>
<keyword evidence="1 2" id="KW-0238">DNA-binding</keyword>
<protein>
    <submittedName>
        <fullName evidence="4">Transcriptional regulator, TetR family</fullName>
    </submittedName>
</protein>
<dbReference type="InterPro" id="IPR009057">
    <property type="entry name" value="Homeodomain-like_sf"/>
</dbReference>
<feature type="DNA-binding region" description="H-T-H motif" evidence="2">
    <location>
        <begin position="35"/>
        <end position="54"/>
    </location>
</feature>
<accession>A0A212LHH7</accession>
<dbReference type="PROSITE" id="PS50977">
    <property type="entry name" value="HTH_TETR_2"/>
    <property type="match status" value="1"/>
</dbReference>
<dbReference type="EMBL" id="FMJD01000008">
    <property type="protein sequence ID" value="SCM76950.1"/>
    <property type="molecule type" value="Genomic_DNA"/>
</dbReference>
<dbReference type="InterPro" id="IPR001647">
    <property type="entry name" value="HTH_TetR"/>
</dbReference>